<dbReference type="PANTHER" id="PTHR42648">
    <property type="entry name" value="TRANSPOSASE, PUTATIVE-RELATED"/>
    <property type="match status" value="1"/>
</dbReference>
<evidence type="ECO:0000313" key="5">
    <source>
        <dbReference type="EMBL" id="KZV17946.1"/>
    </source>
</evidence>
<dbReference type="AlphaFoldDB" id="A0A2Z7AFV2"/>
<dbReference type="GO" id="GO:0008233">
    <property type="term" value="F:peptidase activity"/>
    <property type="evidence" value="ECO:0007669"/>
    <property type="project" value="UniProtKB-KW"/>
</dbReference>
<dbReference type="Pfam" id="PF22936">
    <property type="entry name" value="Pol_BBD"/>
    <property type="match status" value="1"/>
</dbReference>
<dbReference type="InterPro" id="IPR057670">
    <property type="entry name" value="SH3_retrovirus"/>
</dbReference>
<dbReference type="Pfam" id="PF07727">
    <property type="entry name" value="RVT_2"/>
    <property type="match status" value="1"/>
</dbReference>
<keyword evidence="2" id="KW-0479">Metal-binding</keyword>
<dbReference type="Pfam" id="PF14223">
    <property type="entry name" value="Retrotran_gag_2"/>
    <property type="match status" value="1"/>
</dbReference>
<dbReference type="Gene3D" id="3.30.420.10">
    <property type="entry name" value="Ribonuclease H-like superfamily/Ribonuclease H"/>
    <property type="match status" value="1"/>
</dbReference>
<dbReference type="SUPFAM" id="SSF53098">
    <property type="entry name" value="Ribonuclease H-like"/>
    <property type="match status" value="1"/>
</dbReference>
<dbReference type="OrthoDB" id="1750165at2759"/>
<gene>
    <name evidence="5" type="ORF">F511_10775</name>
</gene>
<sequence length="989" mass="111434">MSTALTAKNKLPFIDGSQLRPKPDDLLYEAWVRCNNMVISWILNSVSREIADSLLYISTAYEIWNDLKERFCQSNAPRVFQIKRLLAELHQGAMDINSYYTKMRTLWDELKDFQPVSVCRCGSMKEWMDYRNQECAMQFLMGLNESYAQIRAQILLMDPLPTISKIFSLVVQEERQRSINQGVEGRILEQPLIMSHGANVAAVKGSYNSKGTKTDKVTCSHCHLPNHTVDKCYKLHGYPPGHPKYKVKQSDKKSHMTQSHSIADGVASTVNDFLKPEHCRQLIAFLSSQLQIGNGTTMTLQQTPESSASCFNGTYSLATSHTILPPSSWIVDTGATHHICCSPHHFVSFEPFNSNVTLPNNLNIPVTHIGSVILSSEITLHNVLFVPQFKFNLLSISSLTKQIPCLVSFSSESCQIQVLNQAKTIGTGRRVGDLYILTGSSPKIEVCTAAQSKTQLWHFRLGHIPLPKLSILGDTLQNSFINNDELSTCEICHLSKQKRLPFISNNSIVDCCFDLVHIDIWGPFNPMNVDGFKYFLTIVDDHSRYTWVQLLKSKSEVIDIFPTFCRMIHKQFGKSIKSVRSDNAPELKFSEFFKAEGIVAFHSCVERPQQNSVVERKHQHILNVARALLFQSGIPLVYWSECILTAVYLINRTPAPLLSNKTPFELMHNKPPTYSHLRVFGCLCYGSTLLNQRTKFSPRATRSIFLGYPPGYKGYKLLNLDTNEVYISRDVIFHETVFPFKNKSTSSPEHCLDNIINDGSNQLPTQNFATEIPTVNPDETLISRHKRKPSHLNDYHCYAVCNPTGSSTAHPISNVLSTHKLSAPYKALVMNISSIVKPNSYNQAVLKPEWCQAMKAELEALEYNNTWSIVSLPSGKHAVGCRWVYKAKFRADGSLERYKARLVAKGYTQQEGVEYFETFSPVAKIVTVRTLIALASIHGWSLTQLDVNNAFLHGDLNEEIYMSLPPGYQQHSGPLPPNVVCKLHGSLGI</sequence>
<dbReference type="Pfam" id="PF25597">
    <property type="entry name" value="SH3_retrovirus"/>
    <property type="match status" value="1"/>
</dbReference>
<dbReference type="InterPro" id="IPR054722">
    <property type="entry name" value="PolX-like_BBD"/>
</dbReference>
<evidence type="ECO:0000256" key="3">
    <source>
        <dbReference type="ARBA" id="ARBA00022801"/>
    </source>
</evidence>
<dbReference type="InterPro" id="IPR036397">
    <property type="entry name" value="RNaseH_sf"/>
</dbReference>
<keyword evidence="3" id="KW-0378">Hydrolase</keyword>
<dbReference type="Pfam" id="PF13976">
    <property type="entry name" value="gag_pre-integrs"/>
    <property type="match status" value="1"/>
</dbReference>
<dbReference type="InterPro" id="IPR039537">
    <property type="entry name" value="Retrotran_Ty1/copia-like"/>
</dbReference>
<dbReference type="PANTHER" id="PTHR42648:SF31">
    <property type="entry name" value="RNA-DIRECTED DNA POLYMERASE"/>
    <property type="match status" value="1"/>
</dbReference>
<organism evidence="5 6">
    <name type="scientific">Dorcoceras hygrometricum</name>
    <dbReference type="NCBI Taxonomy" id="472368"/>
    <lineage>
        <taxon>Eukaryota</taxon>
        <taxon>Viridiplantae</taxon>
        <taxon>Streptophyta</taxon>
        <taxon>Embryophyta</taxon>
        <taxon>Tracheophyta</taxon>
        <taxon>Spermatophyta</taxon>
        <taxon>Magnoliopsida</taxon>
        <taxon>eudicotyledons</taxon>
        <taxon>Gunneridae</taxon>
        <taxon>Pentapetalae</taxon>
        <taxon>asterids</taxon>
        <taxon>lamiids</taxon>
        <taxon>Lamiales</taxon>
        <taxon>Gesneriaceae</taxon>
        <taxon>Didymocarpoideae</taxon>
        <taxon>Trichosporeae</taxon>
        <taxon>Loxocarpinae</taxon>
        <taxon>Dorcoceras</taxon>
    </lineage>
</organism>
<evidence type="ECO:0000259" key="4">
    <source>
        <dbReference type="PROSITE" id="PS50994"/>
    </source>
</evidence>
<dbReference type="GO" id="GO:0003676">
    <property type="term" value="F:nucleic acid binding"/>
    <property type="evidence" value="ECO:0007669"/>
    <property type="project" value="InterPro"/>
</dbReference>
<evidence type="ECO:0000256" key="1">
    <source>
        <dbReference type="ARBA" id="ARBA00022670"/>
    </source>
</evidence>
<dbReference type="GO" id="GO:0006508">
    <property type="term" value="P:proteolysis"/>
    <property type="evidence" value="ECO:0007669"/>
    <property type="project" value="UniProtKB-KW"/>
</dbReference>
<dbReference type="InterPro" id="IPR025724">
    <property type="entry name" value="GAG-pre-integrase_dom"/>
</dbReference>
<accession>A0A2Z7AFV2</accession>
<keyword evidence="1" id="KW-0645">Protease</keyword>
<keyword evidence="6" id="KW-1185">Reference proteome</keyword>
<feature type="domain" description="Integrase catalytic" evidence="4">
    <location>
        <begin position="497"/>
        <end position="671"/>
    </location>
</feature>
<name>A0A2Z7AFV2_9LAMI</name>
<dbReference type="EMBL" id="KV017636">
    <property type="protein sequence ID" value="KZV17946.1"/>
    <property type="molecule type" value="Genomic_DNA"/>
</dbReference>
<dbReference type="GO" id="GO:0046872">
    <property type="term" value="F:metal ion binding"/>
    <property type="evidence" value="ECO:0007669"/>
    <property type="project" value="UniProtKB-KW"/>
</dbReference>
<evidence type="ECO:0000313" key="6">
    <source>
        <dbReference type="Proteomes" id="UP000250235"/>
    </source>
</evidence>
<dbReference type="Proteomes" id="UP000250235">
    <property type="component" value="Unassembled WGS sequence"/>
</dbReference>
<reference evidence="5 6" key="1">
    <citation type="journal article" date="2015" name="Proc. Natl. Acad. Sci. U.S.A.">
        <title>The resurrection genome of Boea hygrometrica: A blueprint for survival of dehydration.</title>
        <authorList>
            <person name="Xiao L."/>
            <person name="Yang G."/>
            <person name="Zhang L."/>
            <person name="Yang X."/>
            <person name="Zhao S."/>
            <person name="Ji Z."/>
            <person name="Zhou Q."/>
            <person name="Hu M."/>
            <person name="Wang Y."/>
            <person name="Chen M."/>
            <person name="Xu Y."/>
            <person name="Jin H."/>
            <person name="Xiao X."/>
            <person name="Hu G."/>
            <person name="Bao F."/>
            <person name="Hu Y."/>
            <person name="Wan P."/>
            <person name="Li L."/>
            <person name="Deng X."/>
            <person name="Kuang T."/>
            <person name="Xiang C."/>
            <person name="Zhu J.K."/>
            <person name="Oliver M.J."/>
            <person name="He Y."/>
        </authorList>
    </citation>
    <scope>NUCLEOTIDE SEQUENCE [LARGE SCALE GENOMIC DNA]</scope>
    <source>
        <strain evidence="6">cv. XS01</strain>
    </source>
</reference>
<dbReference type="InterPro" id="IPR013103">
    <property type="entry name" value="RVT_2"/>
</dbReference>
<evidence type="ECO:0000256" key="2">
    <source>
        <dbReference type="ARBA" id="ARBA00022723"/>
    </source>
</evidence>
<proteinExistence type="predicted"/>
<protein>
    <recommendedName>
        <fullName evidence="4">Integrase catalytic domain-containing protein</fullName>
    </recommendedName>
</protein>
<dbReference type="InterPro" id="IPR001584">
    <property type="entry name" value="Integrase_cat-core"/>
</dbReference>
<dbReference type="GO" id="GO:0015074">
    <property type="term" value="P:DNA integration"/>
    <property type="evidence" value="ECO:0007669"/>
    <property type="project" value="InterPro"/>
</dbReference>
<dbReference type="InterPro" id="IPR012337">
    <property type="entry name" value="RNaseH-like_sf"/>
</dbReference>
<dbReference type="PROSITE" id="PS50994">
    <property type="entry name" value="INTEGRASE"/>
    <property type="match status" value="1"/>
</dbReference>